<feature type="transmembrane region" description="Helical" evidence="6">
    <location>
        <begin position="307"/>
        <end position="326"/>
    </location>
</feature>
<feature type="transmembrane region" description="Helical" evidence="6">
    <location>
        <begin position="52"/>
        <end position="78"/>
    </location>
</feature>
<evidence type="ECO:0000256" key="6">
    <source>
        <dbReference type="SAM" id="Phobius"/>
    </source>
</evidence>
<evidence type="ECO:0000256" key="5">
    <source>
        <dbReference type="ARBA" id="ARBA00023136"/>
    </source>
</evidence>
<evidence type="ECO:0000313" key="8">
    <source>
        <dbReference type="Proteomes" id="UP000075763"/>
    </source>
</evidence>
<feature type="transmembrane region" description="Helical" evidence="6">
    <location>
        <begin position="204"/>
        <end position="229"/>
    </location>
</feature>
<reference evidence="7 8" key="1">
    <citation type="submission" date="2016-03" db="EMBL/GenBank/DDBJ databases">
        <authorList>
            <person name="Zhang H."/>
            <person name="Liu R."/>
            <person name="Wang M."/>
            <person name="Wang H."/>
            <person name="Wang L."/>
            <person name="Song L."/>
        </authorList>
    </citation>
    <scope>NUCLEOTIDE SEQUENCE [LARGE SCALE GENOMIC DNA]</scope>
    <source>
        <strain evidence="7 8">DSM 16099</strain>
    </source>
</reference>
<feature type="transmembrane region" description="Helical" evidence="6">
    <location>
        <begin position="22"/>
        <end position="40"/>
    </location>
</feature>
<gene>
    <name evidence="7" type="ORF">A2I96_06490</name>
</gene>
<dbReference type="AlphaFoldDB" id="A0ABD4EU74"/>
<name>A0ABD4EU74_9GAMM</name>
<evidence type="ECO:0000256" key="2">
    <source>
        <dbReference type="ARBA" id="ARBA00022475"/>
    </source>
</evidence>
<comment type="subcellular location">
    <subcellularLocation>
        <location evidence="1">Cell membrane</location>
        <topology evidence="1">Multi-pass membrane protein</topology>
    </subcellularLocation>
</comment>
<feature type="transmembrane region" description="Helical" evidence="6">
    <location>
        <begin position="369"/>
        <end position="392"/>
    </location>
</feature>
<protein>
    <recommendedName>
        <fullName evidence="9">Polysaccharide biosynthesis protein</fullName>
    </recommendedName>
</protein>
<dbReference type="Pfam" id="PF13440">
    <property type="entry name" value="Polysacc_synt_3"/>
    <property type="match status" value="1"/>
</dbReference>
<dbReference type="PANTHER" id="PTHR30250:SF26">
    <property type="entry name" value="PSMA PROTEIN"/>
    <property type="match status" value="1"/>
</dbReference>
<accession>A0ABD4EU74</accession>
<evidence type="ECO:0000256" key="1">
    <source>
        <dbReference type="ARBA" id="ARBA00004651"/>
    </source>
</evidence>
<feature type="transmembrane region" description="Helical" evidence="6">
    <location>
        <begin position="84"/>
        <end position="105"/>
    </location>
</feature>
<feature type="transmembrane region" description="Helical" evidence="6">
    <location>
        <begin position="249"/>
        <end position="269"/>
    </location>
</feature>
<evidence type="ECO:0000256" key="4">
    <source>
        <dbReference type="ARBA" id="ARBA00022989"/>
    </source>
</evidence>
<dbReference type="InterPro" id="IPR050833">
    <property type="entry name" value="Poly_Biosynth_Transport"/>
</dbReference>
<evidence type="ECO:0000256" key="3">
    <source>
        <dbReference type="ARBA" id="ARBA00022692"/>
    </source>
</evidence>
<keyword evidence="4 6" id="KW-1133">Transmembrane helix</keyword>
<evidence type="ECO:0000313" key="7">
    <source>
        <dbReference type="EMBL" id="KYL36919.1"/>
    </source>
</evidence>
<feature type="transmembrane region" description="Helical" evidence="6">
    <location>
        <begin position="165"/>
        <end position="183"/>
    </location>
</feature>
<dbReference type="PANTHER" id="PTHR30250">
    <property type="entry name" value="PST FAMILY PREDICTED COLANIC ACID TRANSPORTER"/>
    <property type="match status" value="1"/>
</dbReference>
<dbReference type="Proteomes" id="UP000075763">
    <property type="component" value="Unassembled WGS sequence"/>
</dbReference>
<keyword evidence="2" id="KW-1003">Cell membrane</keyword>
<dbReference type="GO" id="GO:0005886">
    <property type="term" value="C:plasma membrane"/>
    <property type="evidence" value="ECO:0007669"/>
    <property type="project" value="UniProtKB-SubCell"/>
</dbReference>
<feature type="transmembrane region" description="Helical" evidence="6">
    <location>
        <begin position="126"/>
        <end position="145"/>
    </location>
</feature>
<feature type="transmembrane region" description="Helical" evidence="6">
    <location>
        <begin position="281"/>
        <end position="301"/>
    </location>
</feature>
<evidence type="ECO:0008006" key="9">
    <source>
        <dbReference type="Google" id="ProtNLM"/>
    </source>
</evidence>
<organism evidence="7 8">
    <name type="scientific">Pseudoalteromonas tetraodonis</name>
    <dbReference type="NCBI Taxonomy" id="43659"/>
    <lineage>
        <taxon>Bacteria</taxon>
        <taxon>Pseudomonadati</taxon>
        <taxon>Pseudomonadota</taxon>
        <taxon>Gammaproteobacteria</taxon>
        <taxon>Alteromonadales</taxon>
        <taxon>Pseudoalteromonadaceae</taxon>
        <taxon>Pseudoalteromonas</taxon>
    </lineage>
</organism>
<sequence>MSYFFRGEFSSFWFDTSINKSLLDFCLLMMAGTLAIKYLSGPLRSGLVGLESHYLIAIVNFISATLRYPGGIFVLFLFQNSLSYYFAYQLLVSIFEWAALQFFFYSESNKVMRKASQSDVIEAQSLKSLLLLSLQLSVLSILWVIVSQIDKLLLSGVMELEKFGYYSLAVSVSGVILTLNIPLNQVLMPRLASFASNKLNAEYAKFFTGAFTYVAVFFIPLSVVLFFFGKELVWAWTGDEKAANESYVYIKWLALGNVIAVLMNFSFLLQFTIKRLRQHIIAYGIYSALLVPITIYVVNVYKGEGAAFFWFVHNALFFVIWGGYTFRIYLKNALTFFIIPISLISLLISYITITLSLSVFDFVDMKRTYTFLSLGFIGLASVVTISLILYFLRFYYYCFLKKVTLTLVE</sequence>
<feature type="transmembrane region" description="Helical" evidence="6">
    <location>
        <begin position="333"/>
        <end position="357"/>
    </location>
</feature>
<keyword evidence="5 6" id="KW-0472">Membrane</keyword>
<proteinExistence type="predicted"/>
<dbReference type="EMBL" id="LVCN01000005">
    <property type="protein sequence ID" value="KYL36919.1"/>
    <property type="molecule type" value="Genomic_DNA"/>
</dbReference>
<comment type="caution">
    <text evidence="7">The sequence shown here is derived from an EMBL/GenBank/DDBJ whole genome shotgun (WGS) entry which is preliminary data.</text>
</comment>
<keyword evidence="3 6" id="KW-0812">Transmembrane</keyword>